<evidence type="ECO:0000313" key="5">
    <source>
        <dbReference type="EMBL" id="MBA8879505.1"/>
    </source>
</evidence>
<evidence type="ECO:0000256" key="1">
    <source>
        <dbReference type="ARBA" id="ARBA00023015"/>
    </source>
</evidence>
<dbReference type="PROSITE" id="PS50949">
    <property type="entry name" value="HTH_GNTR"/>
    <property type="match status" value="1"/>
</dbReference>
<dbReference type="PRINTS" id="PR00035">
    <property type="entry name" value="HTHGNTR"/>
</dbReference>
<keyword evidence="1" id="KW-0805">Transcription regulation</keyword>
<dbReference type="Gene3D" id="1.20.120.530">
    <property type="entry name" value="GntR ligand-binding domain-like"/>
    <property type="match status" value="1"/>
</dbReference>
<dbReference type="InterPro" id="IPR036390">
    <property type="entry name" value="WH_DNA-bd_sf"/>
</dbReference>
<dbReference type="InterPro" id="IPR008920">
    <property type="entry name" value="TF_FadR/GntR_C"/>
</dbReference>
<keyword evidence="6" id="KW-1185">Reference proteome</keyword>
<organism evidence="5 6">
    <name type="scientific">Phyllobacterium myrsinacearum</name>
    <dbReference type="NCBI Taxonomy" id="28101"/>
    <lineage>
        <taxon>Bacteria</taxon>
        <taxon>Pseudomonadati</taxon>
        <taxon>Pseudomonadota</taxon>
        <taxon>Alphaproteobacteria</taxon>
        <taxon>Hyphomicrobiales</taxon>
        <taxon>Phyllobacteriaceae</taxon>
        <taxon>Phyllobacterium</taxon>
    </lineage>
</organism>
<sequence>MSSLDKLFGSEMKKPQTAADQVASTLREAIVKGIISSGTALRQDDLAMRFGTSRMPVRDALRLLEAEGLVSIHPTRGAFVAEMDAVEISEIFTIRELLECAALHLAFPFFTDEILDEAESVQDRIAAEPDVSRWGTLNLAFHMTLYNPCRNSRLLSLIEAQHGAADRYVRIFLSNGDFRNLPHKGHRGIIAACRQGDEAQAVQILAEHLQDGRQKLIGSIRNLSAAASR</sequence>
<feature type="domain" description="HTH gntR-type" evidence="4">
    <location>
        <begin position="16"/>
        <end position="83"/>
    </location>
</feature>
<dbReference type="SUPFAM" id="SSF46785">
    <property type="entry name" value="Winged helix' DNA-binding domain"/>
    <property type="match status" value="1"/>
</dbReference>
<evidence type="ECO:0000256" key="2">
    <source>
        <dbReference type="ARBA" id="ARBA00023125"/>
    </source>
</evidence>
<dbReference type="SMART" id="SM00895">
    <property type="entry name" value="FCD"/>
    <property type="match status" value="1"/>
</dbReference>
<dbReference type="AlphaFoldDB" id="A0A839EMS3"/>
<dbReference type="PANTHER" id="PTHR43537:SF41">
    <property type="entry name" value="TRANSCRIPTIONAL REGULATORY PROTEIN"/>
    <property type="match status" value="1"/>
</dbReference>
<evidence type="ECO:0000259" key="4">
    <source>
        <dbReference type="PROSITE" id="PS50949"/>
    </source>
</evidence>
<dbReference type="InterPro" id="IPR000524">
    <property type="entry name" value="Tscrpt_reg_HTH_GntR"/>
</dbReference>
<keyword evidence="3" id="KW-0804">Transcription</keyword>
<comment type="caution">
    <text evidence="5">The sequence shown here is derived from an EMBL/GenBank/DDBJ whole genome shotgun (WGS) entry which is preliminary data.</text>
</comment>
<dbReference type="CDD" id="cd07377">
    <property type="entry name" value="WHTH_GntR"/>
    <property type="match status" value="1"/>
</dbReference>
<dbReference type="Pfam" id="PF07729">
    <property type="entry name" value="FCD"/>
    <property type="match status" value="1"/>
</dbReference>
<dbReference type="GO" id="GO:0003700">
    <property type="term" value="F:DNA-binding transcription factor activity"/>
    <property type="evidence" value="ECO:0007669"/>
    <property type="project" value="InterPro"/>
</dbReference>
<dbReference type="InterPro" id="IPR036388">
    <property type="entry name" value="WH-like_DNA-bd_sf"/>
</dbReference>
<evidence type="ECO:0000256" key="3">
    <source>
        <dbReference type="ARBA" id="ARBA00023163"/>
    </source>
</evidence>
<proteinExistence type="predicted"/>
<dbReference type="RefSeq" id="WP_246711797.1">
    <property type="nucleotide sequence ID" value="NZ_JACGXN010000004.1"/>
</dbReference>
<dbReference type="SUPFAM" id="SSF48008">
    <property type="entry name" value="GntR ligand-binding domain-like"/>
    <property type="match status" value="1"/>
</dbReference>
<dbReference type="Gene3D" id="1.10.10.10">
    <property type="entry name" value="Winged helix-like DNA-binding domain superfamily/Winged helix DNA-binding domain"/>
    <property type="match status" value="1"/>
</dbReference>
<dbReference type="InterPro" id="IPR011711">
    <property type="entry name" value="GntR_C"/>
</dbReference>
<dbReference type="PANTHER" id="PTHR43537">
    <property type="entry name" value="TRANSCRIPTIONAL REGULATOR, GNTR FAMILY"/>
    <property type="match status" value="1"/>
</dbReference>
<dbReference type="SMART" id="SM00345">
    <property type="entry name" value="HTH_GNTR"/>
    <property type="match status" value="1"/>
</dbReference>
<reference evidence="5 6" key="1">
    <citation type="submission" date="2020-07" db="EMBL/GenBank/DDBJ databases">
        <title>Genomic Encyclopedia of Type Strains, Phase IV (KMG-V): Genome sequencing to study the core and pangenomes of soil and plant-associated prokaryotes.</title>
        <authorList>
            <person name="Whitman W."/>
        </authorList>
    </citation>
    <scope>NUCLEOTIDE SEQUENCE [LARGE SCALE GENOMIC DNA]</scope>
    <source>
        <strain evidence="5 6">AN3</strain>
    </source>
</reference>
<keyword evidence="2 5" id="KW-0238">DNA-binding</keyword>
<name>A0A839EMS3_9HYPH</name>
<protein>
    <submittedName>
        <fullName evidence="5">DNA-binding GntR family transcriptional regulator</fullName>
    </submittedName>
</protein>
<dbReference type="GO" id="GO:0003677">
    <property type="term" value="F:DNA binding"/>
    <property type="evidence" value="ECO:0007669"/>
    <property type="project" value="UniProtKB-KW"/>
</dbReference>
<gene>
    <name evidence="5" type="ORF">FHW16_003224</name>
</gene>
<dbReference type="Proteomes" id="UP000549052">
    <property type="component" value="Unassembled WGS sequence"/>
</dbReference>
<evidence type="ECO:0000313" key="6">
    <source>
        <dbReference type="Proteomes" id="UP000549052"/>
    </source>
</evidence>
<dbReference type="Pfam" id="PF00392">
    <property type="entry name" value="GntR"/>
    <property type="match status" value="1"/>
</dbReference>
<accession>A0A839EMS3</accession>
<dbReference type="EMBL" id="JACGXN010000004">
    <property type="protein sequence ID" value="MBA8879505.1"/>
    <property type="molecule type" value="Genomic_DNA"/>
</dbReference>